<evidence type="ECO:0000259" key="2">
    <source>
        <dbReference type="PROSITE" id="PS51186"/>
    </source>
</evidence>
<feature type="compositionally biased region" description="Low complexity" evidence="1">
    <location>
        <begin position="198"/>
        <end position="217"/>
    </location>
</feature>
<dbReference type="PROSITE" id="PS51186">
    <property type="entry name" value="GNAT"/>
    <property type="match status" value="1"/>
</dbReference>
<evidence type="ECO:0000313" key="3">
    <source>
        <dbReference type="EMBL" id="QVI62445.1"/>
    </source>
</evidence>
<name>A0ABX8D4Q1_9CELL</name>
<dbReference type="SUPFAM" id="SSF55729">
    <property type="entry name" value="Acyl-CoA N-acyltransferases (Nat)"/>
    <property type="match status" value="1"/>
</dbReference>
<proteinExistence type="predicted"/>
<evidence type="ECO:0000256" key="1">
    <source>
        <dbReference type="SAM" id="MobiDB-lite"/>
    </source>
</evidence>
<reference evidence="3 4" key="1">
    <citation type="submission" date="2021-05" db="EMBL/GenBank/DDBJ databases">
        <title>Novel species in genus Cellulomonas.</title>
        <authorList>
            <person name="Zhang G."/>
        </authorList>
    </citation>
    <scope>NUCLEOTIDE SEQUENCE [LARGE SCALE GENOMIC DNA]</scope>
    <source>
        <strain evidence="4">zg-ZUI222</strain>
    </source>
</reference>
<dbReference type="InterPro" id="IPR000182">
    <property type="entry name" value="GNAT_dom"/>
</dbReference>
<keyword evidence="4" id="KW-1185">Reference proteome</keyword>
<dbReference type="EMBL" id="CP074405">
    <property type="protein sequence ID" value="QVI62445.1"/>
    <property type="molecule type" value="Genomic_DNA"/>
</dbReference>
<dbReference type="RefSeq" id="WP_207340105.1">
    <property type="nucleotide sequence ID" value="NZ_CP074405.1"/>
</dbReference>
<feature type="domain" description="N-acetyltransferase" evidence="2">
    <location>
        <begin position="48"/>
        <end position="199"/>
    </location>
</feature>
<feature type="region of interest" description="Disordered" evidence="1">
    <location>
        <begin position="191"/>
        <end position="217"/>
    </location>
</feature>
<sequence>MIIVAPAAPSDVGAAAVVLAEAFADDPVTAPLVGGGEPADRQARLEHLFVALLRPAVADATVDLARHPGDPDVLGVAIWEAPGTVTSVVQLAAQLPSFARACGIGGLLRAASTKHAIDRHRPRSPHWYLQEVGVAARARGAGVGTALLRSRLAVVDAQDAAAHLESSTEQNRRLYRRHGFVDVGPVRGLASPPMVMSRPPASRRAGAGAAATRSATV</sequence>
<dbReference type="InterPro" id="IPR016181">
    <property type="entry name" value="Acyl_CoA_acyltransferase"/>
</dbReference>
<dbReference type="PANTHER" id="PTHR42791:SF1">
    <property type="entry name" value="N-ACETYLTRANSFERASE DOMAIN-CONTAINING PROTEIN"/>
    <property type="match status" value="1"/>
</dbReference>
<dbReference type="Pfam" id="PF13508">
    <property type="entry name" value="Acetyltransf_7"/>
    <property type="match status" value="1"/>
</dbReference>
<gene>
    <name evidence="3" type="ORF">KG103_00320</name>
</gene>
<organism evidence="3 4">
    <name type="scientific">Cellulomonas wangleii</name>
    <dbReference type="NCBI Taxonomy" id="2816956"/>
    <lineage>
        <taxon>Bacteria</taxon>
        <taxon>Bacillati</taxon>
        <taxon>Actinomycetota</taxon>
        <taxon>Actinomycetes</taxon>
        <taxon>Micrococcales</taxon>
        <taxon>Cellulomonadaceae</taxon>
        <taxon>Cellulomonas</taxon>
    </lineage>
</organism>
<evidence type="ECO:0000313" key="4">
    <source>
        <dbReference type="Proteomes" id="UP000677804"/>
    </source>
</evidence>
<accession>A0ABX8D4Q1</accession>
<dbReference type="InterPro" id="IPR052523">
    <property type="entry name" value="Trichothecene_AcTrans"/>
</dbReference>
<protein>
    <submittedName>
        <fullName evidence="3">GNAT family N-acetyltransferase</fullName>
    </submittedName>
</protein>
<dbReference type="PANTHER" id="PTHR42791">
    <property type="entry name" value="GNAT FAMILY ACETYLTRANSFERASE"/>
    <property type="match status" value="1"/>
</dbReference>
<dbReference type="Gene3D" id="3.40.630.30">
    <property type="match status" value="1"/>
</dbReference>
<dbReference type="Proteomes" id="UP000677804">
    <property type="component" value="Chromosome"/>
</dbReference>